<dbReference type="Proteomes" id="UP000217790">
    <property type="component" value="Unassembled WGS sequence"/>
</dbReference>
<dbReference type="InParanoid" id="A0A2H3DUU3"/>
<reference evidence="2" key="1">
    <citation type="journal article" date="2017" name="Nat. Ecol. Evol.">
        <title>Genome expansion and lineage-specific genetic innovations in the forest pathogenic fungi Armillaria.</title>
        <authorList>
            <person name="Sipos G."/>
            <person name="Prasanna A.N."/>
            <person name="Walter M.C."/>
            <person name="O'Connor E."/>
            <person name="Balint B."/>
            <person name="Krizsan K."/>
            <person name="Kiss B."/>
            <person name="Hess J."/>
            <person name="Varga T."/>
            <person name="Slot J."/>
            <person name="Riley R."/>
            <person name="Boka B."/>
            <person name="Rigling D."/>
            <person name="Barry K."/>
            <person name="Lee J."/>
            <person name="Mihaltcheva S."/>
            <person name="LaButti K."/>
            <person name="Lipzen A."/>
            <person name="Waldron R."/>
            <person name="Moloney N.M."/>
            <person name="Sperisen C."/>
            <person name="Kredics L."/>
            <person name="Vagvoelgyi C."/>
            <person name="Patrignani A."/>
            <person name="Fitzpatrick D."/>
            <person name="Nagy I."/>
            <person name="Doyle S."/>
            <person name="Anderson J.B."/>
            <person name="Grigoriev I.V."/>
            <person name="Gueldener U."/>
            <person name="Muensterkoetter M."/>
            <person name="Nagy L.G."/>
        </authorList>
    </citation>
    <scope>NUCLEOTIDE SEQUENCE [LARGE SCALE GENOMIC DNA]</scope>
    <source>
        <strain evidence="2">Ar21-2</strain>
    </source>
</reference>
<keyword evidence="2" id="KW-1185">Reference proteome</keyword>
<evidence type="ECO:0000313" key="1">
    <source>
        <dbReference type="EMBL" id="PBK92887.1"/>
    </source>
</evidence>
<dbReference type="OrthoDB" id="10538843at2759"/>
<gene>
    <name evidence="1" type="ORF">ARMGADRAFT_140634</name>
</gene>
<dbReference type="AlphaFoldDB" id="A0A2H3DUU3"/>
<accession>A0A2H3DUU3</accession>
<dbReference type="EMBL" id="KZ293657">
    <property type="protein sequence ID" value="PBK92887.1"/>
    <property type="molecule type" value="Genomic_DNA"/>
</dbReference>
<protein>
    <submittedName>
        <fullName evidence="1">Uncharacterized protein</fullName>
    </submittedName>
</protein>
<sequence length="91" mass="10226">MYTDALFGFLTHGRVVLQSPTATIYYHMKFLGYALRHRSTVDVCDIGVCSTCQHSQQPFVLLGRKFVLLPDGAPQQKLAGVRTTVPRIHLH</sequence>
<name>A0A2H3DUU3_ARMGA</name>
<evidence type="ECO:0000313" key="2">
    <source>
        <dbReference type="Proteomes" id="UP000217790"/>
    </source>
</evidence>
<organism evidence="1 2">
    <name type="scientific">Armillaria gallica</name>
    <name type="common">Bulbous honey fungus</name>
    <name type="synonym">Armillaria bulbosa</name>
    <dbReference type="NCBI Taxonomy" id="47427"/>
    <lineage>
        <taxon>Eukaryota</taxon>
        <taxon>Fungi</taxon>
        <taxon>Dikarya</taxon>
        <taxon>Basidiomycota</taxon>
        <taxon>Agaricomycotina</taxon>
        <taxon>Agaricomycetes</taxon>
        <taxon>Agaricomycetidae</taxon>
        <taxon>Agaricales</taxon>
        <taxon>Marasmiineae</taxon>
        <taxon>Physalacriaceae</taxon>
        <taxon>Armillaria</taxon>
    </lineage>
</organism>
<proteinExistence type="predicted"/>